<reference evidence="5 6" key="1">
    <citation type="submission" date="2020-08" db="EMBL/GenBank/DDBJ databases">
        <title>Sequencing the genomes of 1000 actinobacteria strains.</title>
        <authorList>
            <person name="Klenk H.-P."/>
        </authorList>
    </citation>
    <scope>NUCLEOTIDE SEQUENCE [LARGE SCALE GENOMIC DNA]</scope>
    <source>
        <strain evidence="5 6">DSM 43851</strain>
    </source>
</reference>
<evidence type="ECO:0000256" key="1">
    <source>
        <dbReference type="ARBA" id="ARBA00006484"/>
    </source>
</evidence>
<evidence type="ECO:0000313" key="6">
    <source>
        <dbReference type="Proteomes" id="UP000585638"/>
    </source>
</evidence>
<feature type="domain" description="Ketoreductase" evidence="4">
    <location>
        <begin position="3"/>
        <end position="175"/>
    </location>
</feature>
<dbReference type="PRINTS" id="PR00080">
    <property type="entry name" value="SDRFAMILY"/>
</dbReference>
<dbReference type="EMBL" id="JACHIR010000001">
    <property type="protein sequence ID" value="MBB5889506.1"/>
    <property type="molecule type" value="Genomic_DNA"/>
</dbReference>
<organism evidence="5 6">
    <name type="scientific">Kutzneria kofuensis</name>
    <dbReference type="NCBI Taxonomy" id="103725"/>
    <lineage>
        <taxon>Bacteria</taxon>
        <taxon>Bacillati</taxon>
        <taxon>Actinomycetota</taxon>
        <taxon>Actinomycetes</taxon>
        <taxon>Pseudonocardiales</taxon>
        <taxon>Pseudonocardiaceae</taxon>
        <taxon>Kutzneria</taxon>
    </lineage>
</organism>
<evidence type="ECO:0000259" key="4">
    <source>
        <dbReference type="SMART" id="SM00822"/>
    </source>
</evidence>
<dbReference type="Pfam" id="PF00106">
    <property type="entry name" value="adh_short"/>
    <property type="match status" value="1"/>
</dbReference>
<evidence type="ECO:0000256" key="3">
    <source>
        <dbReference type="RuleBase" id="RU000363"/>
    </source>
</evidence>
<dbReference type="GO" id="GO:0016491">
    <property type="term" value="F:oxidoreductase activity"/>
    <property type="evidence" value="ECO:0007669"/>
    <property type="project" value="UniProtKB-KW"/>
</dbReference>
<name>A0A7W9NET9_9PSEU</name>
<evidence type="ECO:0000256" key="2">
    <source>
        <dbReference type="ARBA" id="ARBA00023002"/>
    </source>
</evidence>
<evidence type="ECO:0000313" key="5">
    <source>
        <dbReference type="EMBL" id="MBB5889506.1"/>
    </source>
</evidence>
<dbReference type="InterPro" id="IPR020904">
    <property type="entry name" value="Sc_DH/Rdtase_CS"/>
</dbReference>
<dbReference type="RefSeq" id="WP_184858413.1">
    <property type="nucleotide sequence ID" value="NZ_BAAAWY010000002.1"/>
</dbReference>
<dbReference type="Gene3D" id="3.40.50.720">
    <property type="entry name" value="NAD(P)-binding Rossmann-like Domain"/>
    <property type="match status" value="1"/>
</dbReference>
<dbReference type="InterPro" id="IPR036291">
    <property type="entry name" value="NAD(P)-bd_dom_sf"/>
</dbReference>
<comment type="similarity">
    <text evidence="1 3">Belongs to the short-chain dehydrogenases/reductases (SDR) family.</text>
</comment>
<dbReference type="SMART" id="SM00822">
    <property type="entry name" value="PKS_KR"/>
    <property type="match status" value="1"/>
</dbReference>
<keyword evidence="2" id="KW-0560">Oxidoreductase</keyword>
<dbReference type="InterPro" id="IPR057326">
    <property type="entry name" value="KR_dom"/>
</dbReference>
<keyword evidence="6" id="KW-1185">Reference proteome</keyword>
<protein>
    <submittedName>
        <fullName evidence="5">NAD(P)-dependent dehydrogenase (Short-subunit alcohol dehydrogenase family)</fullName>
    </submittedName>
</protein>
<proteinExistence type="inferred from homology"/>
<dbReference type="InterPro" id="IPR002347">
    <property type="entry name" value="SDR_fam"/>
</dbReference>
<dbReference type="PROSITE" id="PS00061">
    <property type="entry name" value="ADH_SHORT"/>
    <property type="match status" value="1"/>
</dbReference>
<sequence length="267" mass="28588">MARTVLITGASGGVGRAVAQRFRTDGAIVIAGYRDPAAREALAAMGCQPVRLDVTTESDVLTATKGDIDVVVNAAGASQGGPLEELPLDALRRQFDVNVLGALRVTQLVAPGMRRRGYGRIVNISSVAGQVTMPGMGAYAMSKHSLESMSAALRQELKAFGIGVSVIQPGGIDTPFAETERRTFRHGRPDGPYADFTTRVVDRLSRNPVALHPEHVARVVHRAATAKHPRPCYRVGGLAQIMLGVHHILPSRVWDRLVPKITPTPAR</sequence>
<dbReference type="CDD" id="cd05374">
    <property type="entry name" value="17beta-HSD-like_SDR_c"/>
    <property type="match status" value="1"/>
</dbReference>
<dbReference type="AlphaFoldDB" id="A0A7W9NET9"/>
<dbReference type="PRINTS" id="PR00081">
    <property type="entry name" value="GDHRDH"/>
</dbReference>
<dbReference type="SUPFAM" id="SSF51735">
    <property type="entry name" value="NAD(P)-binding Rossmann-fold domains"/>
    <property type="match status" value="1"/>
</dbReference>
<gene>
    <name evidence="5" type="ORF">BJ998_000702</name>
</gene>
<dbReference type="PANTHER" id="PTHR44169:SF6">
    <property type="entry name" value="NADPH-DEPENDENT 1-ACYLDIHYDROXYACETONE PHOSPHATE REDUCTASE"/>
    <property type="match status" value="1"/>
</dbReference>
<comment type="caution">
    <text evidence="5">The sequence shown here is derived from an EMBL/GenBank/DDBJ whole genome shotgun (WGS) entry which is preliminary data.</text>
</comment>
<dbReference type="PANTHER" id="PTHR44169">
    <property type="entry name" value="NADPH-DEPENDENT 1-ACYLDIHYDROXYACETONE PHOSPHATE REDUCTASE"/>
    <property type="match status" value="1"/>
</dbReference>
<accession>A0A7W9NET9</accession>
<dbReference type="Proteomes" id="UP000585638">
    <property type="component" value="Unassembled WGS sequence"/>
</dbReference>